<keyword evidence="7 8" id="KW-0457">Lysine biosynthesis</keyword>
<evidence type="ECO:0000256" key="8">
    <source>
        <dbReference type="HAMAP-Rule" id="MF_02082"/>
    </source>
</evidence>
<keyword evidence="2 8" id="KW-0028">Amino-acid biosynthesis</keyword>
<evidence type="ECO:0000256" key="2">
    <source>
        <dbReference type="ARBA" id="ARBA00022605"/>
    </source>
</evidence>
<keyword evidence="5 8" id="KW-0418">Kinase</keyword>
<dbReference type="HAMAP" id="MF_02082">
    <property type="entry name" value="LysZ"/>
    <property type="match status" value="1"/>
</dbReference>
<comment type="pathway">
    <text evidence="8">Amino-acid biosynthesis; L-lysine biosynthesis via AAA pathway; L-lysine from L-alpha-aminoadipate (Thermus route): step 2/5.</text>
</comment>
<comment type="similarity">
    <text evidence="8">Belongs to the acetylglutamate kinase family. LysZ subfamily.</text>
</comment>
<feature type="site" description="Transition state stabilizer" evidence="8">
    <location>
        <position position="232"/>
    </location>
</feature>
<dbReference type="Pfam" id="PF00696">
    <property type="entry name" value="AA_kinase"/>
    <property type="match status" value="1"/>
</dbReference>
<dbReference type="Proteomes" id="UP000484842">
    <property type="component" value="Unassembled WGS sequence"/>
</dbReference>
<feature type="domain" description="Aspartate/glutamate/uridylate kinase" evidence="9">
    <location>
        <begin position="6"/>
        <end position="249"/>
    </location>
</feature>
<gene>
    <name evidence="8" type="primary">lysZ</name>
    <name evidence="10" type="ORF">F8S09_06960</name>
</gene>
<comment type="catalytic activity">
    <reaction evidence="8">
        <text>[amino-group carrier protein]-C-terminal-N-(1,4-dicarboxybutan-1-yl)-L-glutamine + ATP = [amino-group carrier protein]-C-terminal-N-(1-carboxy-5-phosphooxy-5-oxopentan-1-yl)-L-glutamine + ADP</text>
        <dbReference type="Rhea" id="RHEA:41944"/>
        <dbReference type="Rhea" id="RHEA-COMP:9694"/>
        <dbReference type="Rhea" id="RHEA-COMP:9712"/>
        <dbReference type="ChEBI" id="CHEBI:30616"/>
        <dbReference type="ChEBI" id="CHEBI:78499"/>
        <dbReference type="ChEBI" id="CHEBI:78503"/>
        <dbReference type="ChEBI" id="CHEBI:456216"/>
        <dbReference type="EC" id="2.7.2.17"/>
    </reaction>
</comment>
<dbReference type="RefSeq" id="WP_152870498.1">
    <property type="nucleotide sequence ID" value="NZ_WBSL01000002.1"/>
</dbReference>
<dbReference type="UniPathway" id="UPA00033">
    <property type="reaction ID" value="UER00036"/>
</dbReference>
<dbReference type="GO" id="GO:0019878">
    <property type="term" value="P:lysine biosynthetic process via aminoadipic acid"/>
    <property type="evidence" value="ECO:0007669"/>
    <property type="project" value="UniProtKB-UniRule"/>
</dbReference>
<dbReference type="NCBIfam" id="NF010659">
    <property type="entry name" value="PRK14058.1-1"/>
    <property type="match status" value="1"/>
</dbReference>
<evidence type="ECO:0000256" key="6">
    <source>
        <dbReference type="ARBA" id="ARBA00022840"/>
    </source>
</evidence>
<comment type="caution">
    <text evidence="10">The sequence shown here is derived from an EMBL/GenBank/DDBJ whole genome shotgun (WGS) entry which is preliminary data.</text>
</comment>
<dbReference type="InterPro" id="IPR004662">
    <property type="entry name" value="AcgluKinase_fam"/>
</dbReference>
<organism evidence="10 11">
    <name type="scientific">Deinococcus terrestris</name>
    <dbReference type="NCBI Taxonomy" id="2651870"/>
    <lineage>
        <taxon>Bacteria</taxon>
        <taxon>Thermotogati</taxon>
        <taxon>Deinococcota</taxon>
        <taxon>Deinococci</taxon>
        <taxon>Deinococcales</taxon>
        <taxon>Deinococcaceae</taxon>
        <taxon>Deinococcus</taxon>
    </lineage>
</organism>
<dbReference type="InterPro" id="IPR001048">
    <property type="entry name" value="Asp/Glu/Uridylate_kinase"/>
</dbReference>
<dbReference type="InterPro" id="IPR037529">
    <property type="entry name" value="LysZ"/>
</dbReference>
<protein>
    <recommendedName>
        <fullName evidence="8">[LysW]-aminoadipate kinase</fullName>
        <ecNumber evidence="8">2.7.2.17</ecNumber>
    </recommendedName>
</protein>
<feature type="binding site" evidence="8">
    <location>
        <position position="171"/>
    </location>
    <ligand>
        <name>substrate</name>
    </ligand>
</feature>
<evidence type="ECO:0000259" key="9">
    <source>
        <dbReference type="Pfam" id="PF00696"/>
    </source>
</evidence>
<dbReference type="GO" id="GO:0003991">
    <property type="term" value="F:acetylglutamate kinase activity"/>
    <property type="evidence" value="ECO:0007669"/>
    <property type="project" value="TreeGrafter"/>
</dbReference>
<keyword evidence="4 8" id="KW-0547">Nucleotide-binding</keyword>
<evidence type="ECO:0000256" key="3">
    <source>
        <dbReference type="ARBA" id="ARBA00022679"/>
    </source>
</evidence>
<dbReference type="PRINTS" id="PR00474">
    <property type="entry name" value="GLU5KINASE"/>
</dbReference>
<comment type="caution">
    <text evidence="8">Lacks conserved residue(s) required for the propagation of feature annotation.</text>
</comment>
<reference evidence="10 11" key="1">
    <citation type="submission" date="2019-10" db="EMBL/GenBank/DDBJ databases">
        <title>Deinococcus sp. isolated from soil.</title>
        <authorList>
            <person name="Li Y."/>
            <person name="Wang J."/>
        </authorList>
    </citation>
    <scope>NUCLEOTIDE SEQUENCE [LARGE SCALE GENOMIC DNA]</scope>
    <source>
        <strain evidence="10 11">SDU3-2</strain>
    </source>
</reference>
<feature type="site" description="Transition state stabilizer" evidence="8">
    <location>
        <position position="9"/>
    </location>
</feature>
<dbReference type="PANTHER" id="PTHR23342:SF20">
    <property type="entry name" value="[LYSW]-AMINOADIPATE KINASE"/>
    <property type="match status" value="1"/>
</dbReference>
<evidence type="ECO:0000256" key="4">
    <source>
        <dbReference type="ARBA" id="ARBA00022741"/>
    </source>
</evidence>
<dbReference type="GO" id="GO:0005737">
    <property type="term" value="C:cytoplasm"/>
    <property type="evidence" value="ECO:0007669"/>
    <property type="project" value="UniProtKB-SubCell"/>
</dbReference>
<keyword evidence="3 8" id="KW-0808">Transferase</keyword>
<comment type="subcellular location">
    <subcellularLocation>
        <location evidence="8">Cytoplasm</location>
    </subcellularLocation>
</comment>
<dbReference type="SUPFAM" id="SSF53633">
    <property type="entry name" value="Carbamate kinase-like"/>
    <property type="match status" value="1"/>
</dbReference>
<dbReference type="EC" id="2.7.2.17" evidence="8"/>
<evidence type="ECO:0000313" key="10">
    <source>
        <dbReference type="EMBL" id="MPY66435.1"/>
    </source>
</evidence>
<dbReference type="EMBL" id="WBSL01000002">
    <property type="protein sequence ID" value="MPY66435.1"/>
    <property type="molecule type" value="Genomic_DNA"/>
</dbReference>
<feature type="binding site" evidence="8">
    <location>
        <position position="68"/>
    </location>
    <ligand>
        <name>substrate</name>
    </ligand>
</feature>
<evidence type="ECO:0000256" key="1">
    <source>
        <dbReference type="ARBA" id="ARBA00022490"/>
    </source>
</evidence>
<sequence>MTPSSLVIKIGGAEGMDQQALCHDLAAQWHSGRSLVVVHGGSAETDALAAALGHPSRTLTAPSGHVSRYTDRRTLEIFAMATARVNRLLVETLQGLGVNALGLSGADGRLLRARRKEVQRSVEGGRVRLVRDDWTGTVTAANGELLRLLLDAGYLPVIAPLAISDRGELLNVDGDRAAAAVAGAVGAGTLLLLSNVPGLLRSYPDEGSLVGHVPAHGVEEALGWAQGRMKRKVLGAGEALTAGVPTVVIGDGRRAAPVGDALAGHGTVLGTPLAGAGPA</sequence>
<dbReference type="GO" id="GO:0006526">
    <property type="term" value="P:L-arginine biosynthetic process"/>
    <property type="evidence" value="ECO:0007669"/>
    <property type="project" value="TreeGrafter"/>
</dbReference>
<comment type="function">
    <text evidence="8">Catalyzes the phosphorylation of LysW-gamma-alpha-aminoadipate.</text>
</comment>
<keyword evidence="1 8" id="KW-0963">Cytoplasm</keyword>
<dbReference type="InterPro" id="IPR001057">
    <property type="entry name" value="Glu/AcGlu_kinase"/>
</dbReference>
<dbReference type="PIRSF" id="PIRSF000728">
    <property type="entry name" value="NAGK"/>
    <property type="match status" value="1"/>
</dbReference>
<evidence type="ECO:0000256" key="5">
    <source>
        <dbReference type="ARBA" id="ARBA00022777"/>
    </source>
</evidence>
<dbReference type="GO" id="GO:0005524">
    <property type="term" value="F:ATP binding"/>
    <property type="evidence" value="ECO:0007669"/>
    <property type="project" value="UniProtKB-KW"/>
</dbReference>
<dbReference type="NCBIfam" id="TIGR00761">
    <property type="entry name" value="argB"/>
    <property type="match status" value="1"/>
</dbReference>
<dbReference type="Gene3D" id="3.40.1160.10">
    <property type="entry name" value="Acetylglutamate kinase-like"/>
    <property type="match status" value="1"/>
</dbReference>
<dbReference type="AlphaFoldDB" id="A0A7X1NV87"/>
<accession>A0A7X1NV87</accession>
<dbReference type="InterPro" id="IPR036393">
    <property type="entry name" value="AceGlu_kinase-like_sf"/>
</dbReference>
<keyword evidence="6 8" id="KW-0067">ATP-binding</keyword>
<name>A0A7X1NV87_9DEIO</name>
<evidence type="ECO:0000256" key="7">
    <source>
        <dbReference type="ARBA" id="ARBA00023154"/>
    </source>
</evidence>
<keyword evidence="11" id="KW-1185">Reference proteome</keyword>
<proteinExistence type="inferred from homology"/>
<evidence type="ECO:0000313" key="11">
    <source>
        <dbReference type="Proteomes" id="UP000484842"/>
    </source>
</evidence>
<dbReference type="PANTHER" id="PTHR23342">
    <property type="entry name" value="N-ACETYLGLUTAMATE SYNTHASE"/>
    <property type="match status" value="1"/>
</dbReference>